<evidence type="ECO:0000313" key="3">
    <source>
        <dbReference type="EMBL" id="MDA4845785.1"/>
    </source>
</evidence>
<organism evidence="3 4">
    <name type="scientific">Hoeflea poritis</name>
    <dbReference type="NCBI Taxonomy" id="2993659"/>
    <lineage>
        <taxon>Bacteria</taxon>
        <taxon>Pseudomonadati</taxon>
        <taxon>Pseudomonadota</taxon>
        <taxon>Alphaproteobacteria</taxon>
        <taxon>Hyphomicrobiales</taxon>
        <taxon>Rhizobiaceae</taxon>
        <taxon>Hoeflea</taxon>
    </lineage>
</organism>
<name>A0ABT4VM99_9HYPH</name>
<evidence type="ECO:0000313" key="4">
    <source>
        <dbReference type="Proteomes" id="UP001148313"/>
    </source>
</evidence>
<keyword evidence="2" id="KW-0732">Signal</keyword>
<comment type="similarity">
    <text evidence="1">Belongs to the UPF0065 (bug) family.</text>
</comment>
<dbReference type="PANTHER" id="PTHR42928">
    <property type="entry name" value="TRICARBOXYLATE-BINDING PROTEIN"/>
    <property type="match status" value="1"/>
</dbReference>
<protein>
    <submittedName>
        <fullName evidence="3">Tripartite tricarboxylate transporter substrate binding protein</fullName>
    </submittedName>
</protein>
<dbReference type="RefSeq" id="WP_271089466.1">
    <property type="nucleotide sequence ID" value="NZ_JAPJZH010000005.1"/>
</dbReference>
<feature type="signal peptide" evidence="2">
    <location>
        <begin position="1"/>
        <end position="23"/>
    </location>
</feature>
<proteinExistence type="inferred from homology"/>
<dbReference type="PANTHER" id="PTHR42928:SF5">
    <property type="entry name" value="BLR1237 PROTEIN"/>
    <property type="match status" value="1"/>
</dbReference>
<comment type="caution">
    <text evidence="3">The sequence shown here is derived from an EMBL/GenBank/DDBJ whole genome shotgun (WGS) entry which is preliminary data.</text>
</comment>
<gene>
    <name evidence="3" type="ORF">OOZ53_10520</name>
</gene>
<feature type="chain" id="PRO_5045643161" evidence="2">
    <location>
        <begin position="24"/>
        <end position="318"/>
    </location>
</feature>
<dbReference type="EMBL" id="JAPJZH010000005">
    <property type="protein sequence ID" value="MDA4845785.1"/>
    <property type="molecule type" value="Genomic_DNA"/>
</dbReference>
<dbReference type="SUPFAM" id="SSF53850">
    <property type="entry name" value="Periplasmic binding protein-like II"/>
    <property type="match status" value="1"/>
</dbReference>
<dbReference type="InterPro" id="IPR042100">
    <property type="entry name" value="Bug_dom1"/>
</dbReference>
<evidence type="ECO:0000256" key="2">
    <source>
        <dbReference type="SAM" id="SignalP"/>
    </source>
</evidence>
<dbReference type="Pfam" id="PF03401">
    <property type="entry name" value="TctC"/>
    <property type="match status" value="1"/>
</dbReference>
<reference evidence="3" key="1">
    <citation type="submission" date="2022-11" db="EMBL/GenBank/DDBJ databases">
        <title>Hoeflea poritis sp. nov., isolated from scleractinian coral Porites lutea.</title>
        <authorList>
            <person name="Zhang G."/>
            <person name="Wei Q."/>
            <person name="Cai L."/>
        </authorList>
    </citation>
    <scope>NUCLEOTIDE SEQUENCE</scope>
    <source>
        <strain evidence="3">E7-10</strain>
    </source>
</reference>
<accession>A0ABT4VM99</accession>
<dbReference type="PIRSF" id="PIRSF017082">
    <property type="entry name" value="YflP"/>
    <property type="match status" value="1"/>
</dbReference>
<dbReference type="Gene3D" id="3.40.190.10">
    <property type="entry name" value="Periplasmic binding protein-like II"/>
    <property type="match status" value="1"/>
</dbReference>
<dbReference type="InterPro" id="IPR005064">
    <property type="entry name" value="BUG"/>
</dbReference>
<dbReference type="Gene3D" id="3.40.190.150">
    <property type="entry name" value="Bordetella uptake gene, domain 1"/>
    <property type="match status" value="1"/>
</dbReference>
<dbReference type="Proteomes" id="UP001148313">
    <property type="component" value="Unassembled WGS sequence"/>
</dbReference>
<sequence length="318" mass="33180">MTILRMAALAASTLVLTAGLAVANDYPSQPIEVVTHASAGGGTDTTARTLLIRARRELKVDAFVQIKKGGGGTVAMSYAAGKPADGHTLMAITPTHLITMARGRAPISIDDIKGVVRSTDDPIIVVVNKKSGIGSLDDLKSISEKAPIKWGGTQAGGIDHIAAITFSKKSGIKLAYVPFDGGGAMITNLMGGNIQAAGLNYGEAVDGIESGDFVPLAVMADKRLAALPDTPTLAELGIDGVNFSTVRGIIVMADTPDERVAVLEEKLLKAMSHGTYQAYLSGIGLDASSVGDAQEWDAQIRSMYANIYDTLEELGLRK</sequence>
<dbReference type="CDD" id="cd07012">
    <property type="entry name" value="PBP2_Bug_TTT"/>
    <property type="match status" value="1"/>
</dbReference>
<evidence type="ECO:0000256" key="1">
    <source>
        <dbReference type="ARBA" id="ARBA00006987"/>
    </source>
</evidence>
<keyword evidence="4" id="KW-1185">Reference proteome</keyword>